<dbReference type="NCBIfam" id="TIGR02890">
    <property type="entry name" value="bacill_yteA"/>
    <property type="match status" value="1"/>
</dbReference>
<organism evidence="7 9">
    <name type="scientific">Clostridium coskatii</name>
    <dbReference type="NCBI Taxonomy" id="1705578"/>
    <lineage>
        <taxon>Bacteria</taxon>
        <taxon>Bacillati</taxon>
        <taxon>Bacillota</taxon>
        <taxon>Clostridia</taxon>
        <taxon>Eubacteriales</taxon>
        <taxon>Clostridiaceae</taxon>
        <taxon>Clostridium</taxon>
    </lineage>
</organism>
<dbReference type="Proteomes" id="UP000093694">
    <property type="component" value="Unassembled WGS sequence"/>
</dbReference>
<dbReference type="PATRIC" id="fig|1705578.3.peg.3165"/>
<dbReference type="Pfam" id="PF01258">
    <property type="entry name" value="zf-dskA_traR"/>
    <property type="match status" value="1"/>
</dbReference>
<dbReference type="InterPro" id="IPR037187">
    <property type="entry name" value="DnaK_N"/>
</dbReference>
<dbReference type="PROSITE" id="PS01102">
    <property type="entry name" value="ZF_DKSA_1"/>
    <property type="match status" value="1"/>
</dbReference>
<dbReference type="PANTHER" id="PTHR33823">
    <property type="entry name" value="RNA POLYMERASE-BINDING TRANSCRIPTION FACTOR DKSA-RELATED"/>
    <property type="match status" value="1"/>
</dbReference>
<feature type="region of interest" description="Disordered" evidence="5">
    <location>
        <begin position="121"/>
        <end position="143"/>
    </location>
</feature>
<reference evidence="8 10" key="2">
    <citation type="journal article" date="2016" name="Front. Microbiol.">
        <title>Industrial Acetogenic Biocatalysts: A Comparative Metabolic and Genomic Analysis.</title>
        <authorList>
            <person name="Bengelsdorf F."/>
            <person name="Poehlein A."/>
            <person name="Sonja S."/>
            <person name="Erz C."/>
            <person name="Hummel T."/>
            <person name="Hoffmeister S."/>
            <person name="Daniel R."/>
            <person name="Durre P."/>
        </authorList>
    </citation>
    <scope>NUCLEOTIDE SEQUENCE [LARGE SCALE GENOMIC DNA]</scope>
    <source>
        <strain evidence="8 10">PTA-10522</strain>
    </source>
</reference>
<evidence type="ECO:0000259" key="6">
    <source>
        <dbReference type="Pfam" id="PF01258"/>
    </source>
</evidence>
<dbReference type="EMBL" id="LROR01000063">
    <property type="protein sequence ID" value="OBR92028.1"/>
    <property type="molecule type" value="Genomic_DNA"/>
</dbReference>
<keyword evidence="2" id="KW-0863">Zinc-finger</keyword>
<evidence type="ECO:0000313" key="7">
    <source>
        <dbReference type="EMBL" id="OAA86301.1"/>
    </source>
</evidence>
<dbReference type="AlphaFoldDB" id="A0A170NG63"/>
<keyword evidence="10" id="KW-1185">Reference proteome</keyword>
<keyword evidence="1" id="KW-0479">Metal-binding</keyword>
<evidence type="ECO:0000313" key="8">
    <source>
        <dbReference type="EMBL" id="OBR92028.1"/>
    </source>
</evidence>
<name>A0A170NG63_9CLOT</name>
<proteinExistence type="predicted"/>
<dbReference type="EMBL" id="LITQ01000045">
    <property type="protein sequence ID" value="OAA86301.1"/>
    <property type="molecule type" value="Genomic_DNA"/>
</dbReference>
<dbReference type="InterPro" id="IPR000962">
    <property type="entry name" value="Znf_DskA_TraR"/>
</dbReference>
<sequence length="201" mass="23620">MDEKLLQHFKNKLKSERDAASDLLEQMEKNETIKSNAELSRELSFYDNHPADNASNIFDKERGLAFQKNEQIVIEKVDNALKKIEEGTYGICEVCGKEIDINRLEFLPYAERCIDCQQSMDNSKPDEMNNRPPEEDVLKDTWNRGYRGDDDQVGFDMEDSYQSVNKFNRRKNIVEEYVDEDETYVDPIERISNQEYKNQLP</sequence>
<comment type="caution">
    <text evidence="7">The sequence shown here is derived from an EMBL/GenBank/DDBJ whole genome shotgun (WGS) entry which is preliminary data.</text>
</comment>
<evidence type="ECO:0000256" key="5">
    <source>
        <dbReference type="SAM" id="MobiDB-lite"/>
    </source>
</evidence>
<dbReference type="Gene3D" id="1.20.120.910">
    <property type="entry name" value="DksA, coiled-coil domain"/>
    <property type="match status" value="1"/>
</dbReference>
<evidence type="ECO:0000256" key="3">
    <source>
        <dbReference type="ARBA" id="ARBA00022833"/>
    </source>
</evidence>
<feature type="compositionally biased region" description="Basic and acidic residues" evidence="5">
    <location>
        <begin position="123"/>
        <end position="143"/>
    </location>
</feature>
<dbReference type="GO" id="GO:0008270">
    <property type="term" value="F:zinc ion binding"/>
    <property type="evidence" value="ECO:0007669"/>
    <property type="project" value="UniProtKB-KW"/>
</dbReference>
<dbReference type="SUPFAM" id="SSF109635">
    <property type="entry name" value="DnaK suppressor protein DksA, alpha-hairpin domain"/>
    <property type="match status" value="1"/>
</dbReference>
<feature type="domain" description="Zinc finger DksA/TraR C4-type" evidence="6">
    <location>
        <begin position="87"/>
        <end position="118"/>
    </location>
</feature>
<dbReference type="RefSeq" id="WP_063602465.1">
    <property type="nucleotide sequence ID" value="NZ_LITQ01000045.1"/>
</dbReference>
<evidence type="ECO:0000256" key="4">
    <source>
        <dbReference type="PROSITE-ProRule" id="PRU00510"/>
    </source>
</evidence>
<protein>
    <submittedName>
        <fullName evidence="7">General stress protein 16O</fullName>
    </submittedName>
</protein>
<feature type="zinc finger region" description="dksA C4-type" evidence="4">
    <location>
        <begin position="92"/>
        <end position="116"/>
    </location>
</feature>
<evidence type="ECO:0000256" key="2">
    <source>
        <dbReference type="ARBA" id="ARBA00022771"/>
    </source>
</evidence>
<accession>A0A170NG63</accession>
<evidence type="ECO:0000313" key="9">
    <source>
        <dbReference type="Proteomes" id="UP000077384"/>
    </source>
</evidence>
<dbReference type="PROSITE" id="PS51128">
    <property type="entry name" value="ZF_DKSA_2"/>
    <property type="match status" value="1"/>
</dbReference>
<keyword evidence="3" id="KW-0862">Zinc</keyword>
<dbReference type="PANTHER" id="PTHR33823:SF4">
    <property type="entry name" value="GENERAL STRESS PROTEIN 16O"/>
    <property type="match status" value="1"/>
</dbReference>
<dbReference type="SUPFAM" id="SSF57716">
    <property type="entry name" value="Glucocorticoid receptor-like (DNA-binding domain)"/>
    <property type="match status" value="1"/>
</dbReference>
<evidence type="ECO:0000256" key="1">
    <source>
        <dbReference type="ARBA" id="ARBA00022723"/>
    </source>
</evidence>
<dbReference type="InterPro" id="IPR014240">
    <property type="entry name" value="YteA"/>
</dbReference>
<dbReference type="InterPro" id="IPR020458">
    <property type="entry name" value="Znf_DskA_TraR_CS"/>
</dbReference>
<dbReference type="Proteomes" id="UP000077384">
    <property type="component" value="Unassembled WGS sequence"/>
</dbReference>
<gene>
    <name evidence="7" type="primary">yocK</name>
    <name evidence="8" type="ORF">CLCOS_32310</name>
    <name evidence="7" type="ORF">WX73_03105</name>
</gene>
<reference evidence="7 9" key="1">
    <citation type="journal article" date="2015" name="Biotechnol. Bioeng.">
        <title>Genome sequence and phenotypic characterization of Caulobacter segnis.</title>
        <authorList>
            <person name="Patel S."/>
            <person name="Fletcher B."/>
            <person name="Scott D.C."/>
            <person name="Ely B."/>
        </authorList>
    </citation>
    <scope>NUCLEOTIDE SEQUENCE [LARGE SCALE GENOMIC DNA]</scope>
    <source>
        <strain evidence="7 9">PS02</strain>
    </source>
</reference>
<evidence type="ECO:0000313" key="10">
    <source>
        <dbReference type="Proteomes" id="UP000093694"/>
    </source>
</evidence>